<protein>
    <submittedName>
        <fullName evidence="2">Uncharacterized protein</fullName>
    </submittedName>
</protein>
<name>F6VU45_CIOIN</name>
<dbReference type="EMBL" id="EAAA01002712">
    <property type="status" value="NOT_ANNOTATED_CDS"/>
    <property type="molecule type" value="Genomic_DNA"/>
</dbReference>
<sequence>MVYADAMDEMMQRIKTGNVGLKKVRRYSEIPEGGDYKETEKYGTLGPSASGQFNDGLDDLKEGDVFSALRKGLKPPGTNTLGVSGRKTSEPAVPMHIRQQLRKLHTTDSDDMELEQSNENMLPPSRGLHRNVQCSVRHPKEISPELQKILDAKRAKAKKQQQSVETEESL</sequence>
<evidence type="ECO:0000256" key="1">
    <source>
        <dbReference type="SAM" id="MobiDB-lite"/>
    </source>
</evidence>
<evidence type="ECO:0000313" key="2">
    <source>
        <dbReference type="Ensembl" id="ENSCINP00000024305.2"/>
    </source>
</evidence>
<evidence type="ECO:0000313" key="3">
    <source>
        <dbReference type="Proteomes" id="UP000008144"/>
    </source>
</evidence>
<keyword evidence="3" id="KW-1185">Reference proteome</keyword>
<feature type="region of interest" description="Disordered" evidence="1">
    <location>
        <begin position="69"/>
        <end position="91"/>
    </location>
</feature>
<dbReference type="Ensembl" id="ENSCINT00000024551.2">
    <property type="protein sequence ID" value="ENSCINP00000024305.2"/>
    <property type="gene ID" value="ENSCING00000013187.2"/>
</dbReference>
<feature type="region of interest" description="Disordered" evidence="1">
    <location>
        <begin position="108"/>
        <end position="128"/>
    </location>
</feature>
<dbReference type="Proteomes" id="UP000008144">
    <property type="component" value="Chromosome 8"/>
</dbReference>
<dbReference type="HOGENOM" id="CLU_1570085_0_0_1"/>
<reference evidence="2" key="4">
    <citation type="submission" date="2025-09" db="UniProtKB">
        <authorList>
            <consortium name="Ensembl"/>
        </authorList>
    </citation>
    <scope>IDENTIFICATION</scope>
</reference>
<organism evidence="2 3">
    <name type="scientific">Ciona intestinalis</name>
    <name type="common">Transparent sea squirt</name>
    <name type="synonym">Ascidia intestinalis</name>
    <dbReference type="NCBI Taxonomy" id="7719"/>
    <lineage>
        <taxon>Eukaryota</taxon>
        <taxon>Metazoa</taxon>
        <taxon>Chordata</taxon>
        <taxon>Tunicata</taxon>
        <taxon>Ascidiacea</taxon>
        <taxon>Phlebobranchia</taxon>
        <taxon>Cionidae</taxon>
        <taxon>Ciona</taxon>
    </lineage>
</organism>
<dbReference type="AlphaFoldDB" id="F6VU45"/>
<reference evidence="3" key="1">
    <citation type="journal article" date="2002" name="Science">
        <title>The draft genome of Ciona intestinalis: insights into chordate and vertebrate origins.</title>
        <authorList>
            <person name="Dehal P."/>
            <person name="Satou Y."/>
            <person name="Campbell R.K."/>
            <person name="Chapman J."/>
            <person name="Degnan B."/>
            <person name="De Tomaso A."/>
            <person name="Davidson B."/>
            <person name="Di Gregorio A."/>
            <person name="Gelpke M."/>
            <person name="Goodstein D.M."/>
            <person name="Harafuji N."/>
            <person name="Hastings K.E."/>
            <person name="Ho I."/>
            <person name="Hotta K."/>
            <person name="Huang W."/>
            <person name="Kawashima T."/>
            <person name="Lemaire P."/>
            <person name="Martinez D."/>
            <person name="Meinertzhagen I.A."/>
            <person name="Necula S."/>
            <person name="Nonaka M."/>
            <person name="Putnam N."/>
            <person name="Rash S."/>
            <person name="Saiga H."/>
            <person name="Satake M."/>
            <person name="Terry A."/>
            <person name="Yamada L."/>
            <person name="Wang H.G."/>
            <person name="Awazu S."/>
            <person name="Azumi K."/>
            <person name="Boore J."/>
            <person name="Branno M."/>
            <person name="Chin-Bow S."/>
            <person name="DeSantis R."/>
            <person name="Doyle S."/>
            <person name="Francino P."/>
            <person name="Keys D.N."/>
            <person name="Haga S."/>
            <person name="Hayashi H."/>
            <person name="Hino K."/>
            <person name="Imai K.S."/>
            <person name="Inaba K."/>
            <person name="Kano S."/>
            <person name="Kobayashi K."/>
            <person name="Kobayashi M."/>
            <person name="Lee B.I."/>
            <person name="Makabe K.W."/>
            <person name="Manohar C."/>
            <person name="Matassi G."/>
            <person name="Medina M."/>
            <person name="Mochizuki Y."/>
            <person name="Mount S."/>
            <person name="Morishita T."/>
            <person name="Miura S."/>
            <person name="Nakayama A."/>
            <person name="Nishizaka S."/>
            <person name="Nomoto H."/>
            <person name="Ohta F."/>
            <person name="Oishi K."/>
            <person name="Rigoutsos I."/>
            <person name="Sano M."/>
            <person name="Sasaki A."/>
            <person name="Sasakura Y."/>
            <person name="Shoguchi E."/>
            <person name="Shin-i T."/>
            <person name="Spagnuolo A."/>
            <person name="Stainier D."/>
            <person name="Suzuki M.M."/>
            <person name="Tassy O."/>
            <person name="Takatori N."/>
            <person name="Tokuoka M."/>
            <person name="Yagi K."/>
            <person name="Yoshizaki F."/>
            <person name="Wada S."/>
            <person name="Zhang C."/>
            <person name="Hyatt P.D."/>
            <person name="Larimer F."/>
            <person name="Detter C."/>
            <person name="Doggett N."/>
            <person name="Glavina T."/>
            <person name="Hawkins T."/>
            <person name="Richardson P."/>
            <person name="Lucas S."/>
            <person name="Kohara Y."/>
            <person name="Levine M."/>
            <person name="Satoh N."/>
            <person name="Rokhsar D.S."/>
        </authorList>
    </citation>
    <scope>NUCLEOTIDE SEQUENCE [LARGE SCALE GENOMIC DNA]</scope>
</reference>
<proteinExistence type="predicted"/>
<accession>F6VU45</accession>
<reference evidence="2" key="3">
    <citation type="submission" date="2025-08" db="UniProtKB">
        <authorList>
            <consortium name="Ensembl"/>
        </authorList>
    </citation>
    <scope>IDENTIFICATION</scope>
</reference>
<dbReference type="InParanoid" id="F6VU45"/>
<reference evidence="2" key="2">
    <citation type="journal article" date="2008" name="Genome Biol.">
        <title>Improved genome assembly and evidence-based global gene model set for the chordate Ciona intestinalis: new insight into intron and operon populations.</title>
        <authorList>
            <person name="Satou Y."/>
            <person name="Mineta K."/>
            <person name="Ogasawara M."/>
            <person name="Sasakura Y."/>
            <person name="Shoguchi E."/>
            <person name="Ueno K."/>
            <person name="Yamada L."/>
            <person name="Matsumoto J."/>
            <person name="Wasserscheid J."/>
            <person name="Dewar K."/>
            <person name="Wiley G.B."/>
            <person name="Macmil S.L."/>
            <person name="Roe B.A."/>
            <person name="Zeller R.W."/>
            <person name="Hastings K.E."/>
            <person name="Lemaire P."/>
            <person name="Lindquist E."/>
            <person name="Endo T."/>
            <person name="Hotta K."/>
            <person name="Inaba K."/>
        </authorList>
    </citation>
    <scope>NUCLEOTIDE SEQUENCE [LARGE SCALE GENOMIC DNA]</scope>
    <source>
        <strain evidence="2">wild type</strain>
    </source>
</reference>